<feature type="domain" description="EGF-like" evidence="15">
    <location>
        <begin position="1118"/>
        <end position="1157"/>
    </location>
</feature>
<feature type="repeat" description="LDL-receptor class B" evidence="13">
    <location>
        <begin position="122"/>
        <end position="167"/>
    </location>
</feature>
<name>A0A913ZJ24_PATMI</name>
<evidence type="ECO:0000256" key="4">
    <source>
        <dbReference type="ARBA" id="ARBA00022692"/>
    </source>
</evidence>
<dbReference type="Gene3D" id="2.10.25.10">
    <property type="entry name" value="Laminin"/>
    <property type="match status" value="5"/>
</dbReference>
<keyword evidence="17" id="KW-1185">Reference proteome</keyword>
<feature type="disulfide bond" evidence="12">
    <location>
        <begin position="757"/>
        <end position="766"/>
    </location>
</feature>
<evidence type="ECO:0000256" key="10">
    <source>
        <dbReference type="ARBA" id="ARBA00023157"/>
    </source>
</evidence>
<feature type="domain" description="EGF-like" evidence="15">
    <location>
        <begin position="769"/>
        <end position="806"/>
    </location>
</feature>
<dbReference type="InterPro" id="IPR011042">
    <property type="entry name" value="6-blade_b-propeller_TolB-like"/>
</dbReference>
<dbReference type="InterPro" id="IPR050778">
    <property type="entry name" value="Cueball_EGF_LRP_Nidogen"/>
</dbReference>
<keyword evidence="4" id="KW-0812">Transmembrane</keyword>
<protein>
    <recommendedName>
        <fullName evidence="15">EGF-like domain-containing protein</fullName>
    </recommendedName>
</protein>
<organism evidence="16 17">
    <name type="scientific">Patiria miniata</name>
    <name type="common">Bat star</name>
    <name type="synonym">Asterina miniata</name>
    <dbReference type="NCBI Taxonomy" id="46514"/>
    <lineage>
        <taxon>Eukaryota</taxon>
        <taxon>Metazoa</taxon>
        <taxon>Echinodermata</taxon>
        <taxon>Eleutherozoa</taxon>
        <taxon>Asterozoa</taxon>
        <taxon>Asteroidea</taxon>
        <taxon>Valvatacea</taxon>
        <taxon>Valvatida</taxon>
        <taxon>Asterinidae</taxon>
        <taxon>Patiria</taxon>
    </lineage>
</organism>
<feature type="domain" description="EGF-like" evidence="15">
    <location>
        <begin position="378"/>
        <end position="416"/>
    </location>
</feature>
<feature type="repeat" description="LDL-receptor class B" evidence="13">
    <location>
        <begin position="900"/>
        <end position="947"/>
    </location>
</feature>
<evidence type="ECO:0000256" key="9">
    <source>
        <dbReference type="ARBA" id="ARBA00023136"/>
    </source>
</evidence>
<feature type="disulfide bond" evidence="12">
    <location>
        <begin position="1107"/>
        <end position="1116"/>
    </location>
</feature>
<feature type="disulfide bond" evidence="12">
    <location>
        <begin position="366"/>
        <end position="375"/>
    </location>
</feature>
<evidence type="ECO:0000256" key="3">
    <source>
        <dbReference type="ARBA" id="ARBA00022536"/>
    </source>
</evidence>
<dbReference type="InterPro" id="IPR000033">
    <property type="entry name" value="LDLR_classB_rpt"/>
</dbReference>
<dbReference type="PANTHER" id="PTHR46513:SF44">
    <property type="entry name" value="LDL RECEPTOR RELATED PROTEIN 4"/>
    <property type="match status" value="1"/>
</dbReference>
<feature type="repeat" description="LDL-receptor class B" evidence="13">
    <location>
        <begin position="558"/>
        <end position="601"/>
    </location>
</feature>
<evidence type="ECO:0000256" key="11">
    <source>
        <dbReference type="ARBA" id="ARBA00023180"/>
    </source>
</evidence>
<evidence type="ECO:0000256" key="8">
    <source>
        <dbReference type="ARBA" id="ARBA00022989"/>
    </source>
</evidence>
<comment type="caution">
    <text evidence="12">Lacks conserved residue(s) required for the propagation of feature annotation.</text>
</comment>
<dbReference type="FunFam" id="2.10.25.10:FF:000391">
    <property type="entry name" value="Weary, isoform C"/>
    <property type="match status" value="1"/>
</dbReference>
<feature type="domain" description="EGF-like" evidence="15">
    <location>
        <begin position="690"/>
        <end position="727"/>
    </location>
</feature>
<feature type="disulfide bond" evidence="12">
    <location>
        <begin position="796"/>
        <end position="805"/>
    </location>
</feature>
<dbReference type="FunFam" id="2.120.10.30:FF:000132">
    <property type="entry name" value="Uncharacterized protein"/>
    <property type="match status" value="3"/>
</dbReference>
<feature type="repeat" description="LDL-receptor class B" evidence="13">
    <location>
        <begin position="510"/>
        <end position="557"/>
    </location>
</feature>
<evidence type="ECO:0000256" key="12">
    <source>
        <dbReference type="PROSITE-ProRule" id="PRU00076"/>
    </source>
</evidence>
<dbReference type="OMA" id="DIWFYRG"/>
<keyword evidence="11" id="KW-0325">Glycoprotein</keyword>
<dbReference type="CDD" id="cd00054">
    <property type="entry name" value="EGF_CA"/>
    <property type="match status" value="5"/>
</dbReference>
<sequence>MDDRRLLRSLQVAVIILCWFAPSYDCQIATSEPYDWVFVANLDPPAIFKAPADTFEFTAIPNLEDDLSRPVAIDYDPVDGMVYWTDVTRSTISRASVDGTDVLVLVSDLRSPVGLCLDVVNRKMYWTDEDSYLIEKATMDGLHRSVVINLSAYEDRKPRAIVVDTRSSHLYWTIWGSAPMIERADVNGGSRKVIVDTDLNLPNGLALDTSSSDGRLYWCDARLERIESVDLDGGSRQVHANIDGIVPFDIWFYRGDVYWSDWRYLKLVHMQFSPVRAALIGSLSFQKAGGLHIHKDTSLDHTCVDSTPCGGGERCRQFRSNHQCVCKDGLAGVFCQKDNPCSDTSCFNGGVCLQSSRMTGGFFCQCSERYTGTYCERFVHICRSNPCLNGGICVDEQPSESFRCECTVGFIGETCDRKSNPYDLAFVANLDPPGIFVAPTDTFNFTLIPGLEDDLSRPVAIDYDPVDGMVYWTDVQRKSISRALLDGTGVTVLVTGLLIPDGLGLDVDNRVMYWTDDGTDLIERATMDGKDRAVVINLRNESIDEVKPRAIVVDTIHNHLYWTDWGSYPKIERANTDGSSRIVLVDTGLQHPNGVALDFDGGRMYWCDAALDLIESTDLLGDDRRVHADLNTDKIHPFDIWFYRGRVYWTDWRFKRILRIVFEPKTEVTFFGSINFLRAGGLHIYTDHSTGHECNDPATCQEGERCRQYKTTHECVCKDGLAGAACELDNLCASSPCENGGTCSRSASRDDDFFCQCPNRYSGKRCETFVPPCDSSPCMHAGTCLDELPDSFHCECSPGYVGTQCEDESKPYDLAFVANLSPPGIYVAPTDTFNFTLIPDLDDKLGRPVAIDYDPVDGTVYWTDVRQGTISRAFLDGTGVLILVSGLKGPDGLSLDSENRVMYWTDGGSDLIEKATMDGQERSVILNLTDHSVQEVLPRAILVDSTHGHLYWTELGSSPKIERANTDGTSRQVLVDTGLKWPSGLALDMEGGRMYWCDAGLDQIESTDLLGDDRSVHAELATSKIHPFDIWFYRGRVYWTDWRFTQILRMDFLPGDEVHGYGSETFARAGGLHIHSDGFSDHTCLDSTPCGDGERCRQFQGHHQCVCKDGLAGASCKLANPCGASSCSLSGTCYRSASANDGYFCQCLDRYSGTDCENYEKPNQLNIQLPPLGENDKVGNDS</sequence>
<dbReference type="GO" id="GO:0007154">
    <property type="term" value="P:cell communication"/>
    <property type="evidence" value="ECO:0007669"/>
    <property type="project" value="UniProtKB-ARBA"/>
</dbReference>
<feature type="domain" description="EGF-like" evidence="15">
    <location>
        <begin position="337"/>
        <end position="376"/>
    </location>
</feature>
<keyword evidence="2" id="KW-1003">Cell membrane</keyword>
<evidence type="ECO:0000259" key="15">
    <source>
        <dbReference type="PROSITE" id="PS50026"/>
    </source>
</evidence>
<evidence type="ECO:0000256" key="5">
    <source>
        <dbReference type="ARBA" id="ARBA00022729"/>
    </source>
</evidence>
<dbReference type="InterPro" id="IPR001881">
    <property type="entry name" value="EGF-like_Ca-bd_dom"/>
</dbReference>
<keyword evidence="6" id="KW-0677">Repeat</keyword>
<dbReference type="GeneID" id="119724698"/>
<feature type="disulfide bond" evidence="12">
    <location>
        <begin position="717"/>
        <end position="726"/>
    </location>
</feature>
<dbReference type="EnsemblMetazoa" id="XM_038195870.1">
    <property type="protein sequence ID" value="XP_038051798.1"/>
    <property type="gene ID" value="LOC119724698"/>
</dbReference>
<dbReference type="PANTHER" id="PTHR46513">
    <property type="entry name" value="VITELLOGENIN RECEPTOR-LIKE PROTEIN-RELATED-RELATED"/>
    <property type="match status" value="1"/>
</dbReference>
<evidence type="ECO:0000313" key="17">
    <source>
        <dbReference type="Proteomes" id="UP000887568"/>
    </source>
</evidence>
<reference evidence="16" key="1">
    <citation type="submission" date="2022-11" db="UniProtKB">
        <authorList>
            <consortium name="EnsemblMetazoa"/>
        </authorList>
    </citation>
    <scope>IDENTIFICATION</scope>
</reference>
<dbReference type="SMART" id="SM00181">
    <property type="entry name" value="EGF"/>
    <property type="match status" value="8"/>
</dbReference>
<feature type="disulfide bond" evidence="12">
    <location>
        <begin position="1147"/>
        <end position="1156"/>
    </location>
</feature>
<dbReference type="Pfam" id="PF00058">
    <property type="entry name" value="Ldl_recept_b"/>
    <property type="match status" value="5"/>
</dbReference>
<keyword evidence="3 12" id="KW-0245">EGF-like domain</keyword>
<evidence type="ECO:0000313" key="16">
    <source>
        <dbReference type="EnsemblMetazoa" id="XP_038051798.1"/>
    </source>
</evidence>
<dbReference type="InterPro" id="IPR000742">
    <property type="entry name" value="EGF"/>
</dbReference>
<feature type="repeat" description="LDL-receptor class B" evidence="13">
    <location>
        <begin position="214"/>
        <end position="256"/>
    </location>
</feature>
<feature type="disulfide bond" evidence="12">
    <location>
        <begin position="387"/>
        <end position="404"/>
    </location>
</feature>
<dbReference type="PROSITE" id="PS01186">
    <property type="entry name" value="EGF_2"/>
    <property type="match status" value="2"/>
</dbReference>
<feature type="chain" id="PRO_5037710096" description="EGF-like domain-containing protein" evidence="14">
    <location>
        <begin position="26"/>
        <end position="1182"/>
    </location>
</feature>
<dbReference type="GO" id="GO:0023052">
    <property type="term" value="P:signaling"/>
    <property type="evidence" value="ECO:0007669"/>
    <property type="project" value="UniProtKB-ARBA"/>
</dbReference>
<dbReference type="Proteomes" id="UP000887568">
    <property type="component" value="Unplaced"/>
</dbReference>
<feature type="repeat" description="LDL-receptor class B" evidence="13">
    <location>
        <begin position="948"/>
        <end position="991"/>
    </location>
</feature>
<dbReference type="SMART" id="SM00179">
    <property type="entry name" value="EGF_CA"/>
    <property type="match status" value="7"/>
</dbReference>
<accession>A0A913ZJ24</accession>
<feature type="disulfide bond" evidence="12">
    <location>
        <begin position="406"/>
        <end position="415"/>
    </location>
</feature>
<feature type="domain" description="EGF-like" evidence="15">
    <location>
        <begin position="728"/>
        <end position="767"/>
    </location>
</feature>
<dbReference type="FunFam" id="2.10.25.10:FF:000434">
    <property type="entry name" value="Predicted protein"/>
    <property type="match status" value="1"/>
</dbReference>
<feature type="repeat" description="LDL-receptor class B" evidence="13">
    <location>
        <begin position="168"/>
        <end position="211"/>
    </location>
</feature>
<dbReference type="SUPFAM" id="SSF63825">
    <property type="entry name" value="YWTD domain"/>
    <property type="match status" value="3"/>
</dbReference>
<keyword evidence="7" id="KW-0106">Calcium</keyword>
<dbReference type="PROSITE" id="PS51120">
    <property type="entry name" value="LDLRB"/>
    <property type="match status" value="10"/>
</dbReference>
<dbReference type="Pfam" id="PF00008">
    <property type="entry name" value="EGF"/>
    <property type="match status" value="3"/>
</dbReference>
<keyword evidence="9" id="KW-0472">Membrane</keyword>
<evidence type="ECO:0000256" key="2">
    <source>
        <dbReference type="ARBA" id="ARBA00022475"/>
    </source>
</evidence>
<dbReference type="OrthoDB" id="9990982at2759"/>
<feature type="disulfide bond" evidence="12">
    <location>
        <begin position="326"/>
        <end position="335"/>
    </location>
</feature>
<dbReference type="Gene3D" id="2.120.10.30">
    <property type="entry name" value="TolB, C-terminal domain"/>
    <property type="match status" value="3"/>
</dbReference>
<dbReference type="RefSeq" id="XP_038051798.1">
    <property type="nucleotide sequence ID" value="XM_038195870.1"/>
</dbReference>
<keyword evidence="8" id="KW-1133">Transmembrane helix</keyword>
<dbReference type="GO" id="GO:0005509">
    <property type="term" value="F:calcium ion binding"/>
    <property type="evidence" value="ECO:0007669"/>
    <property type="project" value="InterPro"/>
</dbReference>
<dbReference type="PROSITE" id="PS50026">
    <property type="entry name" value="EGF_3"/>
    <property type="match status" value="8"/>
</dbReference>
<feature type="signal peptide" evidence="14">
    <location>
        <begin position="1"/>
        <end position="25"/>
    </location>
</feature>
<evidence type="ECO:0000256" key="1">
    <source>
        <dbReference type="ARBA" id="ARBA00004251"/>
    </source>
</evidence>
<dbReference type="PROSITE" id="PS00022">
    <property type="entry name" value="EGF_1"/>
    <property type="match status" value="8"/>
</dbReference>
<keyword evidence="5 14" id="KW-0732">Signal</keyword>
<dbReference type="GO" id="GO:0005886">
    <property type="term" value="C:plasma membrane"/>
    <property type="evidence" value="ECO:0007669"/>
    <property type="project" value="UniProtKB-SubCell"/>
</dbReference>
<feature type="domain" description="EGF-like" evidence="15">
    <location>
        <begin position="299"/>
        <end position="336"/>
    </location>
</feature>
<evidence type="ECO:0000256" key="6">
    <source>
        <dbReference type="ARBA" id="ARBA00022737"/>
    </source>
</evidence>
<feature type="domain" description="EGF-like" evidence="15">
    <location>
        <begin position="1080"/>
        <end position="1117"/>
    </location>
</feature>
<feature type="repeat" description="LDL-receptor class B" evidence="13">
    <location>
        <begin position="468"/>
        <end position="509"/>
    </location>
</feature>
<feature type="repeat" description="LDL-receptor class B" evidence="13">
    <location>
        <begin position="80"/>
        <end position="121"/>
    </location>
</feature>
<evidence type="ECO:0000256" key="14">
    <source>
        <dbReference type="SAM" id="SignalP"/>
    </source>
</evidence>
<proteinExistence type="predicted"/>
<feature type="repeat" description="LDL-receptor class B" evidence="13">
    <location>
        <begin position="858"/>
        <end position="899"/>
    </location>
</feature>
<evidence type="ECO:0000256" key="13">
    <source>
        <dbReference type="PROSITE-ProRule" id="PRU00461"/>
    </source>
</evidence>
<keyword evidence="10 12" id="KW-1015">Disulfide bond</keyword>
<dbReference type="SUPFAM" id="SSF57196">
    <property type="entry name" value="EGF/Laminin"/>
    <property type="match status" value="4"/>
</dbReference>
<dbReference type="SMART" id="SM00135">
    <property type="entry name" value="LY"/>
    <property type="match status" value="15"/>
</dbReference>
<dbReference type="AlphaFoldDB" id="A0A913ZJ24"/>
<evidence type="ECO:0000256" key="7">
    <source>
        <dbReference type="ARBA" id="ARBA00022837"/>
    </source>
</evidence>
<comment type="subcellular location">
    <subcellularLocation>
        <location evidence="1">Cell membrane</location>
        <topology evidence="1">Single-pass type I membrane protein</topology>
    </subcellularLocation>
</comment>